<comment type="subcellular location">
    <subcellularLocation>
        <location evidence="1">Cytoplasm</location>
        <location evidence="1">Cytoskeleton</location>
        <location evidence="1">Cilium axoneme</location>
    </subcellularLocation>
</comment>
<dbReference type="Gene3D" id="3.40.50.300">
    <property type="entry name" value="P-loop containing nucleotide triphosphate hydrolases"/>
    <property type="match status" value="2"/>
</dbReference>
<keyword evidence="21" id="KW-1185">Reference proteome</keyword>
<dbReference type="InterPro" id="IPR004273">
    <property type="entry name" value="Dynein_heavy_D6_P-loop"/>
</dbReference>
<evidence type="ECO:0000259" key="15">
    <source>
        <dbReference type="Pfam" id="PF03028"/>
    </source>
</evidence>
<evidence type="ECO:0000256" key="10">
    <source>
        <dbReference type="ARBA" id="ARBA00023069"/>
    </source>
</evidence>
<feature type="coiled-coil region" evidence="14">
    <location>
        <begin position="14"/>
        <end position="83"/>
    </location>
</feature>
<evidence type="ECO:0000256" key="1">
    <source>
        <dbReference type="ARBA" id="ARBA00004430"/>
    </source>
</evidence>
<evidence type="ECO:0000256" key="6">
    <source>
        <dbReference type="ARBA" id="ARBA00022741"/>
    </source>
</evidence>
<dbReference type="Gene3D" id="1.20.920.20">
    <property type="match status" value="1"/>
</dbReference>
<feature type="domain" description="Dynein heavy chain C-terminal" evidence="19">
    <location>
        <begin position="913"/>
        <end position="1206"/>
    </location>
</feature>
<evidence type="ECO:0000256" key="11">
    <source>
        <dbReference type="ARBA" id="ARBA00023175"/>
    </source>
</evidence>
<dbReference type="InterPro" id="IPR042219">
    <property type="entry name" value="AAA_lid_11_sf"/>
</dbReference>
<evidence type="ECO:0000259" key="16">
    <source>
        <dbReference type="Pfam" id="PF12777"/>
    </source>
</evidence>
<keyword evidence="6" id="KW-0547">Nucleotide-binding</keyword>
<reference evidence="20" key="2">
    <citation type="submission" date="2025-08" db="UniProtKB">
        <authorList>
            <consortium name="Ensembl"/>
        </authorList>
    </citation>
    <scope>IDENTIFICATION</scope>
</reference>
<evidence type="ECO:0000256" key="2">
    <source>
        <dbReference type="ARBA" id="ARBA00008887"/>
    </source>
</evidence>
<dbReference type="InterPro" id="IPR027417">
    <property type="entry name" value="P-loop_NTPase"/>
</dbReference>
<dbReference type="Gene3D" id="1.20.1270.280">
    <property type="match status" value="1"/>
</dbReference>
<dbReference type="InterPro" id="IPR035706">
    <property type="entry name" value="AAA_9"/>
</dbReference>
<keyword evidence="5" id="KW-0677">Repeat</keyword>
<protein>
    <recommendedName>
        <fullName evidence="22">Dynein, axonemal, heavy chain 11</fullName>
    </recommendedName>
</protein>
<keyword evidence="4" id="KW-0493">Microtubule</keyword>
<sequence length="1208" mass="137886">MYVFCEVEGKKLCLSQANADLAEAADKLEAIRKKLAELDSSLDTLTAAFEKATSEKLRCQDEVNRTNKTIELANRLVKGLESENVRWAHSVAGYHEQEETLCGDILLTAAFISYAGSFSKKYRRELLENLWMPFLRGQKTPIPMTEGLDPVVMVTDDATVAQWNNEGLPGDKMSTQNGTILTNCERWPLLIDPQLQGIKWIKIHYGNNLKVVSLGQKGYVDVIEQAVVTGDTVLIENLEESIDPVIDPLLGRHTIKKGSCIKVGDKECLFNPAFRLILHTKLANPHYKPEIQAQTTLINFTVTRDGLEDQLLAQVVNLERPDLEHLKSDLTKQQNLFKIELKLLEDELLGRLSAAESNFLGDNVLVEKLETTKHTAAEIEMKVLEAKVNEVKINEAREHYRPVAVRSSLLYFIMNDLSKINPMYQFSLKAFNVVFHKAVKQAEVCEDVRSRVNTLIDGITYSTFNYISRGLFERDKLTFTAQLTFQLLLMSKEIDARELDFLLRFNIDHSYTSPVDFLSSQAWSAIKTMSFTEEFRGLDRDIEGSPKRWKKVVESECPEKEKFPQEWKTKTSLQKLIMMRALRSDRMTYAVRNFVEEKLGVKYTEGRKTEFSKSFRESGPASPVFFILSPGVDPLKDVESLGRKLGFTIDLGKLHNVSLGQGQEAVAEVAMEKAAKEGHWVILQNIHLVARWLGSLENLLERCCEGSHQDYRVFMSAEPAPTPQEHIIPQGILENAIKITNEPPTGMHANLHAALDNFDQDILDQCSREQEFKTILFSLCYFHACVAERRKFGPQGWNRKYPFNTGDLTISVNVLYNYLEANSQVPWEDLRYLFGEIMYGGHITDDWDRRLCRTYLEEYILFPMNLSLAPGFVVPSNLDYQGYHSYINEMLPHESPVHYGLHPNAEIEFLTVTSDNLFHTLLGLQSPDSVMGEGASQTVEEKVKTILDEVLEKLPEEYNMSDITSKTTERSPYIVVCFQECERMNTLLYEIRRSLKELDLGLKGELAISSEMEQLQSALFLDNVPDTWTKLAYPSTYSLAQWYSDVLLRCRELDSWTQDLTLPCVVWLSGLFNPQSFLTAVMQSLARKNEWPLDKMHLTVDVTKKFKEEFNQPAREGAYVYGLYMEGARWDIQGGVITEACLKELTPPMPVISVRAVPNDRQETRNIYECPLYKTKLRGTTYVWTFSLKTRERPAKWVLAGVALLLSV</sequence>
<evidence type="ECO:0000256" key="5">
    <source>
        <dbReference type="ARBA" id="ARBA00022737"/>
    </source>
</evidence>
<dbReference type="Pfam" id="PF12781">
    <property type="entry name" value="AAA_9"/>
    <property type="match status" value="1"/>
</dbReference>
<feature type="domain" description="Dynein heavy chain coiled coil stalk" evidence="16">
    <location>
        <begin position="3"/>
        <end position="135"/>
    </location>
</feature>
<dbReference type="GO" id="GO:0005524">
    <property type="term" value="F:ATP binding"/>
    <property type="evidence" value="ECO:0007669"/>
    <property type="project" value="UniProtKB-KW"/>
</dbReference>
<proteinExistence type="inferred from homology"/>
<name>A0AAY5KMQ6_ESOLU</name>
<feature type="domain" description="Dynein heavy chain region D6 P-loop" evidence="15">
    <location>
        <begin position="620"/>
        <end position="740"/>
    </location>
</feature>
<dbReference type="PANTHER" id="PTHR46961:SF22">
    <property type="entry name" value="DYNEIN BETA CHAIN, CILIARY"/>
    <property type="match status" value="1"/>
</dbReference>
<reference evidence="20 21" key="1">
    <citation type="submission" date="2020-02" db="EMBL/GenBank/DDBJ databases">
        <title>Esox lucius (northern pike) genome, fEsoLuc1, primary haplotype.</title>
        <authorList>
            <person name="Myers G."/>
            <person name="Karagic N."/>
            <person name="Meyer A."/>
            <person name="Pippel M."/>
            <person name="Reichard M."/>
            <person name="Winkler S."/>
            <person name="Tracey A."/>
            <person name="Sims Y."/>
            <person name="Howe K."/>
            <person name="Rhie A."/>
            <person name="Formenti G."/>
            <person name="Durbin R."/>
            <person name="Fedrigo O."/>
            <person name="Jarvis E.D."/>
        </authorList>
    </citation>
    <scope>NUCLEOTIDE SEQUENCE [LARGE SCALE GENOMIC DNA]</scope>
</reference>
<gene>
    <name evidence="20" type="primary">KIDINS220</name>
</gene>
<dbReference type="FunFam" id="3.10.490.20:FF:000002">
    <property type="entry name" value="Dynein axonemal heavy chain 17"/>
    <property type="match status" value="1"/>
</dbReference>
<keyword evidence="7" id="KW-0067">ATP-binding</keyword>
<dbReference type="Gene3D" id="3.10.490.20">
    <property type="match status" value="1"/>
</dbReference>
<dbReference type="GO" id="GO:0005930">
    <property type="term" value="C:axoneme"/>
    <property type="evidence" value="ECO:0007669"/>
    <property type="project" value="UniProtKB-SubCell"/>
</dbReference>
<dbReference type="GO" id="GO:0005874">
    <property type="term" value="C:microtubule"/>
    <property type="evidence" value="ECO:0007669"/>
    <property type="project" value="UniProtKB-KW"/>
</dbReference>
<dbReference type="FunFam" id="1.10.8.720:FF:000002">
    <property type="entry name" value="Dynein heavy chain 9, axonemal"/>
    <property type="match status" value="1"/>
</dbReference>
<dbReference type="GO" id="GO:0031514">
    <property type="term" value="C:motile cilium"/>
    <property type="evidence" value="ECO:0007669"/>
    <property type="project" value="UniProtKB-ARBA"/>
</dbReference>
<evidence type="ECO:0000256" key="7">
    <source>
        <dbReference type="ARBA" id="ARBA00022840"/>
    </source>
</evidence>
<evidence type="ECO:0008006" key="22">
    <source>
        <dbReference type="Google" id="ProtNLM"/>
    </source>
</evidence>
<dbReference type="PANTHER" id="PTHR46961">
    <property type="entry name" value="DYNEIN HEAVY CHAIN 1, AXONEMAL-LIKE PROTEIN"/>
    <property type="match status" value="1"/>
</dbReference>
<dbReference type="GeneTree" id="ENSGT00940000154076"/>
<dbReference type="FunFam" id="1.20.1270.280:FF:000008">
    <property type="entry name" value="Dynein axonemal heavy chain 11"/>
    <property type="match status" value="1"/>
</dbReference>
<dbReference type="FunFam" id="3.40.50.300:FF:000411">
    <property type="entry name" value="dynein heavy chain 17, axonemal"/>
    <property type="match status" value="1"/>
</dbReference>
<dbReference type="Ensembl" id="ENSELUT00000097864.1">
    <property type="protein sequence ID" value="ENSELUP00000087742.1"/>
    <property type="gene ID" value="ENSELUG00000042352.1"/>
</dbReference>
<dbReference type="InterPro" id="IPR041228">
    <property type="entry name" value="Dynein_C"/>
</dbReference>
<keyword evidence="11" id="KW-0505">Motor protein</keyword>
<keyword evidence="9 14" id="KW-0175">Coiled coil</keyword>
<dbReference type="InterPro" id="IPR043160">
    <property type="entry name" value="Dynein_C_barrel"/>
</dbReference>
<dbReference type="Gene3D" id="6.10.140.1060">
    <property type="match status" value="1"/>
</dbReference>
<organism evidence="20 21">
    <name type="scientific">Esox lucius</name>
    <name type="common">Northern pike</name>
    <dbReference type="NCBI Taxonomy" id="8010"/>
    <lineage>
        <taxon>Eukaryota</taxon>
        <taxon>Metazoa</taxon>
        <taxon>Chordata</taxon>
        <taxon>Craniata</taxon>
        <taxon>Vertebrata</taxon>
        <taxon>Euteleostomi</taxon>
        <taxon>Actinopterygii</taxon>
        <taxon>Neopterygii</taxon>
        <taxon>Teleostei</taxon>
        <taxon>Protacanthopterygii</taxon>
        <taxon>Esociformes</taxon>
        <taxon>Esocidae</taxon>
        <taxon>Esox</taxon>
    </lineage>
</organism>
<dbReference type="InterPro" id="IPR024743">
    <property type="entry name" value="Dynein_HC_stalk"/>
</dbReference>
<evidence type="ECO:0000313" key="21">
    <source>
        <dbReference type="Proteomes" id="UP000265140"/>
    </source>
</evidence>
<evidence type="ECO:0000259" key="17">
    <source>
        <dbReference type="Pfam" id="PF12781"/>
    </source>
</evidence>
<evidence type="ECO:0000256" key="4">
    <source>
        <dbReference type="ARBA" id="ARBA00022701"/>
    </source>
</evidence>
<dbReference type="GO" id="GO:0030286">
    <property type="term" value="C:dynein complex"/>
    <property type="evidence" value="ECO:0007669"/>
    <property type="project" value="UniProtKB-KW"/>
</dbReference>
<feature type="domain" description="Dynein heavy chain ATP-binding dynein motor region" evidence="17">
    <location>
        <begin position="162"/>
        <end position="379"/>
    </location>
</feature>
<dbReference type="Gene3D" id="1.10.8.1220">
    <property type="match status" value="1"/>
</dbReference>
<evidence type="ECO:0000259" key="19">
    <source>
        <dbReference type="Pfam" id="PF18199"/>
    </source>
</evidence>
<dbReference type="GO" id="GO:0051959">
    <property type="term" value="F:dynein light intermediate chain binding"/>
    <property type="evidence" value="ECO:0007669"/>
    <property type="project" value="InterPro"/>
</dbReference>
<dbReference type="InterPro" id="IPR041658">
    <property type="entry name" value="AAA_lid_11"/>
</dbReference>
<keyword evidence="12" id="KW-0206">Cytoskeleton</keyword>
<dbReference type="Pfam" id="PF18199">
    <property type="entry name" value="Dynein_C"/>
    <property type="match status" value="1"/>
</dbReference>
<dbReference type="Pfam" id="PF03028">
    <property type="entry name" value="Dynein_heavy"/>
    <property type="match status" value="1"/>
</dbReference>
<evidence type="ECO:0000313" key="20">
    <source>
        <dbReference type="Ensembl" id="ENSELUP00000087742.1"/>
    </source>
</evidence>
<reference evidence="20" key="3">
    <citation type="submission" date="2025-09" db="UniProtKB">
        <authorList>
            <consortium name="Ensembl"/>
        </authorList>
    </citation>
    <scope>IDENTIFICATION</scope>
</reference>
<dbReference type="Pfam" id="PF18198">
    <property type="entry name" value="AAA_lid_11"/>
    <property type="match status" value="1"/>
</dbReference>
<dbReference type="GO" id="GO:0008569">
    <property type="term" value="F:minus-end-directed microtubule motor activity"/>
    <property type="evidence" value="ECO:0007669"/>
    <property type="project" value="InterPro"/>
</dbReference>
<evidence type="ECO:0000256" key="9">
    <source>
        <dbReference type="ARBA" id="ARBA00023054"/>
    </source>
</evidence>
<evidence type="ECO:0000259" key="18">
    <source>
        <dbReference type="Pfam" id="PF18198"/>
    </source>
</evidence>
<dbReference type="GO" id="GO:0007018">
    <property type="term" value="P:microtubule-based movement"/>
    <property type="evidence" value="ECO:0007669"/>
    <property type="project" value="InterPro"/>
</dbReference>
<evidence type="ECO:0000256" key="14">
    <source>
        <dbReference type="SAM" id="Coils"/>
    </source>
</evidence>
<dbReference type="FunFam" id="1.10.8.1220:FF:000001">
    <property type="entry name" value="Dynein axonemal heavy chain 5"/>
    <property type="match status" value="1"/>
</dbReference>
<dbReference type="FunFam" id="3.40.50.300:FF:000049">
    <property type="entry name" value="Dynein, axonemal, heavy chain 5"/>
    <property type="match status" value="1"/>
</dbReference>
<evidence type="ECO:0000256" key="13">
    <source>
        <dbReference type="ARBA" id="ARBA00023273"/>
    </source>
</evidence>
<dbReference type="Gene3D" id="1.10.8.720">
    <property type="entry name" value="Region D6 of dynein motor"/>
    <property type="match status" value="1"/>
</dbReference>
<dbReference type="AlphaFoldDB" id="A0AAY5KMQ6"/>
<keyword evidence="8" id="KW-0243">Dynein</keyword>
<evidence type="ECO:0000256" key="8">
    <source>
        <dbReference type="ARBA" id="ARBA00023017"/>
    </source>
</evidence>
<evidence type="ECO:0000256" key="12">
    <source>
        <dbReference type="ARBA" id="ARBA00023212"/>
    </source>
</evidence>
<dbReference type="Pfam" id="PF12777">
    <property type="entry name" value="MT"/>
    <property type="match status" value="1"/>
</dbReference>
<dbReference type="InterPro" id="IPR026983">
    <property type="entry name" value="DHC"/>
</dbReference>
<keyword evidence="3" id="KW-0963">Cytoplasm</keyword>
<dbReference type="Proteomes" id="UP000265140">
    <property type="component" value="Chromosome 3"/>
</dbReference>
<dbReference type="GO" id="GO:0045505">
    <property type="term" value="F:dynein intermediate chain binding"/>
    <property type="evidence" value="ECO:0007669"/>
    <property type="project" value="InterPro"/>
</dbReference>
<keyword evidence="10" id="KW-0969">Cilium</keyword>
<evidence type="ECO:0000256" key="3">
    <source>
        <dbReference type="ARBA" id="ARBA00022490"/>
    </source>
</evidence>
<keyword evidence="13" id="KW-0966">Cell projection</keyword>
<accession>A0AAY5KMQ6</accession>
<feature type="domain" description="Dynein heavy chain AAA lid" evidence="18">
    <location>
        <begin position="772"/>
        <end position="905"/>
    </location>
</feature>
<comment type="similarity">
    <text evidence="2">Belongs to the dynein heavy chain family.</text>
</comment>